<dbReference type="RefSeq" id="WP_153406111.1">
    <property type="nucleotide sequence ID" value="NZ_ML762441.1"/>
</dbReference>
<reference evidence="1 2" key="1">
    <citation type="submission" date="2019-10" db="EMBL/GenBank/DDBJ databases">
        <title>Gracilibacillus sp. nov. isolated from rice seeds.</title>
        <authorList>
            <person name="He S."/>
        </authorList>
    </citation>
    <scope>NUCLEOTIDE SEQUENCE [LARGE SCALE GENOMIC DNA]</scope>
    <source>
        <strain evidence="1 2">TD8</strain>
    </source>
</reference>
<accession>A0A7C8GRK3</accession>
<proteinExistence type="predicted"/>
<comment type="caution">
    <text evidence="1">The sequence shown here is derived from an EMBL/GenBank/DDBJ whole genome shotgun (WGS) entry which is preliminary data.</text>
</comment>
<evidence type="ECO:0000313" key="1">
    <source>
        <dbReference type="EMBL" id="KAB8127752.1"/>
    </source>
</evidence>
<dbReference type="PANTHER" id="PTHR34547">
    <property type="entry name" value="YACP-LIKE NYN DOMAIN PROTEIN"/>
    <property type="match status" value="1"/>
</dbReference>
<dbReference type="AlphaFoldDB" id="A0A7C8GRK3"/>
<organism evidence="1 2">
    <name type="scientific">Gracilibacillus oryzae</name>
    <dbReference type="NCBI Taxonomy" id="1672701"/>
    <lineage>
        <taxon>Bacteria</taxon>
        <taxon>Bacillati</taxon>
        <taxon>Bacillota</taxon>
        <taxon>Bacilli</taxon>
        <taxon>Bacillales</taxon>
        <taxon>Bacillaceae</taxon>
        <taxon>Gracilibacillus</taxon>
    </lineage>
</organism>
<sequence length="169" mass="19881">MDVLLVDGYNMIGAWPELKVLKDKDLAQARQLLVEKMAEYQAYRKRRVIVVFDAYEVRGVENRYKQYKVEVIFTKENETADQCIERLVKEIKNVKTKVFVATSDYTEQRTIFAQGAFRVSARELAIELKGIQKEINQDIKVHQQAKARSKIPINEDVLQVFERWRRGKK</sequence>
<dbReference type="Pfam" id="PF05991">
    <property type="entry name" value="NYN_YacP"/>
    <property type="match status" value="1"/>
</dbReference>
<dbReference type="InterPro" id="IPR010298">
    <property type="entry name" value="YacP-like"/>
</dbReference>
<protein>
    <submittedName>
        <fullName evidence="1">NYN domain-containing protein</fullName>
    </submittedName>
</protein>
<name>A0A7C8GRK3_9BACI</name>
<dbReference type="PANTHER" id="PTHR34547:SF1">
    <property type="entry name" value="YACP-LIKE NYN DOMAIN PROTEIN"/>
    <property type="match status" value="1"/>
</dbReference>
<keyword evidence="2" id="KW-1185">Reference proteome</keyword>
<dbReference type="EMBL" id="WEID01000088">
    <property type="protein sequence ID" value="KAB8127752.1"/>
    <property type="molecule type" value="Genomic_DNA"/>
</dbReference>
<dbReference type="OrthoDB" id="9792160at2"/>
<dbReference type="CDD" id="cd10912">
    <property type="entry name" value="PIN_YacP-like"/>
    <property type="match status" value="1"/>
</dbReference>
<dbReference type="Proteomes" id="UP000480246">
    <property type="component" value="Unassembled WGS sequence"/>
</dbReference>
<evidence type="ECO:0000313" key="2">
    <source>
        <dbReference type="Proteomes" id="UP000480246"/>
    </source>
</evidence>
<gene>
    <name evidence="1" type="ORF">F9U64_17100</name>
</gene>